<dbReference type="PANTHER" id="PTHR30481">
    <property type="entry name" value="DNA ADENINE METHYLASE"/>
    <property type="match status" value="1"/>
</dbReference>
<dbReference type="PRINTS" id="PR00505">
    <property type="entry name" value="D12N6MTFRASE"/>
</dbReference>
<comment type="similarity">
    <text evidence="1 8">Belongs to the N(4)/N(6)-methyltransferase family.</text>
</comment>
<keyword evidence="10" id="KW-1185">Reference proteome</keyword>
<protein>
    <recommendedName>
        <fullName evidence="2 8">Site-specific DNA-methyltransferase (adenine-specific)</fullName>
        <ecNumber evidence="2 8">2.1.1.72</ecNumber>
    </recommendedName>
</protein>
<reference evidence="9 10" key="1">
    <citation type="submission" date="2013-05" db="EMBL/GenBank/DDBJ databases">
        <title>The Genome Sequence of Actinomyces europaeus ACS-120-V-COL10B.</title>
        <authorList>
            <consortium name="The Broad Institute Genomics Platform"/>
            <person name="Earl A."/>
            <person name="Ward D."/>
            <person name="Feldgarden M."/>
            <person name="Gevers D."/>
            <person name="Saerens B."/>
            <person name="Vaneechoutte M."/>
            <person name="Walker B."/>
            <person name="Young S."/>
            <person name="Zeng Q."/>
            <person name="Gargeya S."/>
            <person name="Fitzgerald M."/>
            <person name="Haas B."/>
            <person name="Abouelleil A."/>
            <person name="Allen A.W."/>
            <person name="Alvarado L."/>
            <person name="Arachchi H.M."/>
            <person name="Berlin A.M."/>
            <person name="Chapman S.B."/>
            <person name="Gainer-Dewar J."/>
            <person name="Goldberg J."/>
            <person name="Griggs A."/>
            <person name="Gujja S."/>
            <person name="Hansen M."/>
            <person name="Howarth C."/>
            <person name="Imamovic A."/>
            <person name="Ireland A."/>
            <person name="Larimer J."/>
            <person name="McCowan C."/>
            <person name="Murphy C."/>
            <person name="Pearson M."/>
            <person name="Poon T.W."/>
            <person name="Priest M."/>
            <person name="Roberts A."/>
            <person name="Saif S."/>
            <person name="Shea T."/>
            <person name="Sisk P."/>
            <person name="Sykes S."/>
            <person name="Wortman J."/>
            <person name="Nusbaum C."/>
            <person name="Birren B."/>
        </authorList>
    </citation>
    <scope>NUCLEOTIDE SEQUENCE [LARGE SCALE GENOMIC DNA]</scope>
    <source>
        <strain evidence="9 10">ACS-120-V-Col10b</strain>
    </source>
</reference>
<sequence>MEQLKPFYMWAGGKSRLLKHYDAHLPDLAQYKTYVEPFFGGGAVFCSLFNEYAEAHPELDFIINDVNSELAGILRALKTDAACFIEAVDTLTDEYLAIAGKDRRKDFYYQKRREYWQTQDCALLYFLMRTGFNGIWQTNKEGGGLFATPAGLLNHQTKEQVFQEPLLLAWADALQRTEINAADYQQLLVPKGSFVYCDPPYRGSFTSYGTQFDDAHQKQLCEWMEMLVNDKQCTVAMSNRTVNDDEFFEAILSKNWRFHYFDVTYTAGRRLRTETGFAAKPAREFLAVSTT</sequence>
<dbReference type="InterPro" id="IPR012263">
    <property type="entry name" value="M_m6A_EcoRV"/>
</dbReference>
<keyword evidence="3 8" id="KW-0489">Methyltransferase</keyword>
<accession>A0A9W5VW17</accession>
<evidence type="ECO:0000313" key="9">
    <source>
        <dbReference type="EMBL" id="EPD30439.1"/>
    </source>
</evidence>
<dbReference type="EC" id="2.1.1.72" evidence="2 8"/>
<dbReference type="Proteomes" id="UP000014387">
    <property type="component" value="Unassembled WGS sequence"/>
</dbReference>
<dbReference type="GO" id="GO:0032259">
    <property type="term" value="P:methylation"/>
    <property type="evidence" value="ECO:0007669"/>
    <property type="project" value="UniProtKB-KW"/>
</dbReference>
<evidence type="ECO:0000256" key="6">
    <source>
        <dbReference type="ARBA" id="ARBA00047942"/>
    </source>
</evidence>
<dbReference type="RefSeq" id="WP_016443551.1">
    <property type="nucleotide sequence ID" value="NZ_KE150266.1"/>
</dbReference>
<evidence type="ECO:0000313" key="10">
    <source>
        <dbReference type="Proteomes" id="UP000014387"/>
    </source>
</evidence>
<comment type="catalytic activity">
    <reaction evidence="6 8">
        <text>a 2'-deoxyadenosine in DNA + S-adenosyl-L-methionine = an N(6)-methyl-2'-deoxyadenosine in DNA + S-adenosyl-L-homocysteine + H(+)</text>
        <dbReference type="Rhea" id="RHEA:15197"/>
        <dbReference type="Rhea" id="RHEA-COMP:12418"/>
        <dbReference type="Rhea" id="RHEA-COMP:12419"/>
        <dbReference type="ChEBI" id="CHEBI:15378"/>
        <dbReference type="ChEBI" id="CHEBI:57856"/>
        <dbReference type="ChEBI" id="CHEBI:59789"/>
        <dbReference type="ChEBI" id="CHEBI:90615"/>
        <dbReference type="ChEBI" id="CHEBI:90616"/>
        <dbReference type="EC" id="2.1.1.72"/>
    </reaction>
</comment>
<dbReference type="PROSITE" id="PS00092">
    <property type="entry name" value="N6_MTASE"/>
    <property type="match status" value="1"/>
</dbReference>
<name>A0A9W5VW17_9ACTO</name>
<dbReference type="EMBL" id="AGWN01000001">
    <property type="protein sequence ID" value="EPD30439.1"/>
    <property type="molecule type" value="Genomic_DNA"/>
</dbReference>
<dbReference type="Gene3D" id="3.40.50.150">
    <property type="entry name" value="Vaccinia Virus protein VP39"/>
    <property type="match status" value="1"/>
</dbReference>
<dbReference type="Gene3D" id="1.10.1020.10">
    <property type="entry name" value="Adenine-specific Methyltransferase, Domain 2"/>
    <property type="match status" value="1"/>
</dbReference>
<organism evidence="9 10">
    <name type="scientific">Gleimia europaea ACS-120-V-Col10b</name>
    <dbReference type="NCBI Taxonomy" id="883069"/>
    <lineage>
        <taxon>Bacteria</taxon>
        <taxon>Bacillati</taxon>
        <taxon>Actinomycetota</taxon>
        <taxon>Actinomycetes</taxon>
        <taxon>Actinomycetales</taxon>
        <taxon>Actinomycetaceae</taxon>
        <taxon>Gleimia</taxon>
    </lineage>
</organism>
<keyword evidence="4 8" id="KW-0808">Transferase</keyword>
<evidence type="ECO:0000256" key="3">
    <source>
        <dbReference type="ARBA" id="ARBA00022603"/>
    </source>
</evidence>
<dbReference type="PIRSF" id="PIRSF000398">
    <property type="entry name" value="M_m6A_EcoRV"/>
    <property type="match status" value="1"/>
</dbReference>
<evidence type="ECO:0000256" key="7">
    <source>
        <dbReference type="PIRSR" id="PIRSR000398-1"/>
    </source>
</evidence>
<evidence type="ECO:0000256" key="2">
    <source>
        <dbReference type="ARBA" id="ARBA00011900"/>
    </source>
</evidence>
<gene>
    <name evidence="9" type="ORF">HMPREF9238_00182</name>
</gene>
<dbReference type="InterPro" id="IPR002052">
    <property type="entry name" value="DNA_methylase_N6_adenine_CS"/>
</dbReference>
<comment type="caution">
    <text evidence="9">The sequence shown here is derived from an EMBL/GenBank/DDBJ whole genome shotgun (WGS) entry which is preliminary data.</text>
</comment>
<proteinExistence type="inferred from homology"/>
<dbReference type="InterPro" id="IPR012327">
    <property type="entry name" value="MeTrfase_D12"/>
</dbReference>
<dbReference type="InterPro" id="IPR029063">
    <property type="entry name" value="SAM-dependent_MTases_sf"/>
</dbReference>
<dbReference type="PANTHER" id="PTHR30481:SF3">
    <property type="entry name" value="DNA ADENINE METHYLASE"/>
    <property type="match status" value="1"/>
</dbReference>
<feature type="binding site" evidence="7">
    <location>
        <position position="65"/>
    </location>
    <ligand>
        <name>S-adenosyl-L-methionine</name>
        <dbReference type="ChEBI" id="CHEBI:59789"/>
    </ligand>
</feature>
<dbReference type="GO" id="GO:0006298">
    <property type="term" value="P:mismatch repair"/>
    <property type="evidence" value="ECO:0007669"/>
    <property type="project" value="TreeGrafter"/>
</dbReference>
<keyword evidence="5 8" id="KW-0949">S-adenosyl-L-methionine</keyword>
<dbReference type="AlphaFoldDB" id="A0A9W5VW17"/>
<dbReference type="GO" id="GO:1904047">
    <property type="term" value="F:S-adenosyl-L-methionine binding"/>
    <property type="evidence" value="ECO:0007669"/>
    <property type="project" value="TreeGrafter"/>
</dbReference>
<dbReference type="GO" id="GO:0009007">
    <property type="term" value="F:site-specific DNA-methyltransferase (adenine-specific) activity"/>
    <property type="evidence" value="ECO:0007669"/>
    <property type="project" value="UniProtKB-UniRule"/>
</dbReference>
<dbReference type="InterPro" id="IPR023095">
    <property type="entry name" value="Ade_MeTrfase_dom_2"/>
</dbReference>
<evidence type="ECO:0000256" key="5">
    <source>
        <dbReference type="ARBA" id="ARBA00022691"/>
    </source>
</evidence>
<dbReference type="NCBIfam" id="TIGR00571">
    <property type="entry name" value="dam"/>
    <property type="match status" value="1"/>
</dbReference>
<evidence type="ECO:0000256" key="8">
    <source>
        <dbReference type="RuleBase" id="RU361257"/>
    </source>
</evidence>
<feature type="binding site" evidence="7">
    <location>
        <position position="198"/>
    </location>
    <ligand>
        <name>S-adenosyl-L-methionine</name>
        <dbReference type="ChEBI" id="CHEBI:59789"/>
    </ligand>
</feature>
<dbReference type="SUPFAM" id="SSF53335">
    <property type="entry name" value="S-adenosyl-L-methionine-dependent methyltransferases"/>
    <property type="match status" value="1"/>
</dbReference>
<feature type="binding site" evidence="7">
    <location>
        <position position="14"/>
    </location>
    <ligand>
        <name>S-adenosyl-L-methionine</name>
        <dbReference type="ChEBI" id="CHEBI:59789"/>
    </ligand>
</feature>
<dbReference type="OrthoDB" id="9805629at2"/>
<evidence type="ECO:0000256" key="1">
    <source>
        <dbReference type="ARBA" id="ARBA00006594"/>
    </source>
</evidence>
<dbReference type="GO" id="GO:0043565">
    <property type="term" value="F:sequence-specific DNA binding"/>
    <property type="evidence" value="ECO:0007669"/>
    <property type="project" value="TreeGrafter"/>
</dbReference>
<feature type="binding site" evidence="7">
    <location>
        <position position="10"/>
    </location>
    <ligand>
        <name>S-adenosyl-L-methionine</name>
        <dbReference type="ChEBI" id="CHEBI:59789"/>
    </ligand>
</feature>
<dbReference type="Pfam" id="PF02086">
    <property type="entry name" value="MethyltransfD12"/>
    <property type="match status" value="1"/>
</dbReference>
<dbReference type="GO" id="GO:0009307">
    <property type="term" value="P:DNA restriction-modification system"/>
    <property type="evidence" value="ECO:0007669"/>
    <property type="project" value="InterPro"/>
</dbReference>
<evidence type="ECO:0000256" key="4">
    <source>
        <dbReference type="ARBA" id="ARBA00022679"/>
    </source>
</evidence>